<organism evidence="1 3">
    <name type="scientific">Klebsiella quasivariicola</name>
    <dbReference type="NCBI Taxonomy" id="2026240"/>
    <lineage>
        <taxon>Bacteria</taxon>
        <taxon>Pseudomonadati</taxon>
        <taxon>Pseudomonadota</taxon>
        <taxon>Gammaproteobacteria</taxon>
        <taxon>Enterobacterales</taxon>
        <taxon>Enterobacteriaceae</taxon>
        <taxon>Klebsiella/Raoultella group</taxon>
        <taxon>Klebsiella</taxon>
        <taxon>Klebsiella pneumoniae complex</taxon>
    </lineage>
</organism>
<reference evidence="1 3" key="1">
    <citation type="submission" date="2018-08" db="EMBL/GenBank/DDBJ databases">
        <authorList>
            <consortium name="Pathogen Informatics"/>
        </authorList>
    </citation>
    <scope>NUCLEOTIDE SEQUENCE [LARGE SCALE GENOMIC DNA]</scope>
    <source>
        <strain evidence="2 4">EuSCAPE_IL010</strain>
        <strain evidence="1 3">EuSCAPE_IT371</strain>
    </source>
</reference>
<comment type="caution">
    <text evidence="1">The sequence shown here is derived from an EMBL/GenBank/DDBJ whole genome shotgun (WGS) entry which is preliminary data.</text>
</comment>
<dbReference type="EMBL" id="UJYZ02000001">
    <property type="protein sequence ID" value="VVJ35057.1"/>
    <property type="molecule type" value="Genomic_DNA"/>
</dbReference>
<evidence type="ECO:0000313" key="3">
    <source>
        <dbReference type="Proteomes" id="UP000257712"/>
    </source>
</evidence>
<dbReference type="AlphaFoldDB" id="A0A5E5S3G0"/>
<evidence type="ECO:0000313" key="1">
    <source>
        <dbReference type="EMBL" id="SXE02489.1"/>
    </source>
</evidence>
<accession>A0A6C2VEQ4</accession>
<proteinExistence type="predicted"/>
<dbReference type="Proteomes" id="UP000259400">
    <property type="component" value="Unassembled WGS sequence"/>
</dbReference>
<name>A0A5E5S3G0_9ENTR</name>
<dbReference type="Proteomes" id="UP000257712">
    <property type="component" value="Unassembled WGS sequence"/>
</dbReference>
<evidence type="ECO:0000313" key="2">
    <source>
        <dbReference type="EMBL" id="VVJ35057.1"/>
    </source>
</evidence>
<evidence type="ECO:0000313" key="4">
    <source>
        <dbReference type="Proteomes" id="UP000259400"/>
    </source>
</evidence>
<protein>
    <submittedName>
        <fullName evidence="1">Uncharacterized protein</fullName>
    </submittedName>
</protein>
<dbReference type="EMBL" id="UJZG01000028">
    <property type="protein sequence ID" value="SXE02489.1"/>
    <property type="molecule type" value="Genomic_DNA"/>
</dbReference>
<sequence length="37" mass="4394">MRKLPLRFMVGEYYPCQDRQDTSGGLCEIMVGWRLLM</sequence>
<gene>
    <name evidence="2" type="ORF">SAMEA3538468_00247</name>
    <name evidence="1" type="ORF">SAMEA3538780_05070</name>
</gene>
<accession>A0A5E5S3G0</accession>
<keyword evidence="4" id="KW-1185">Reference proteome</keyword>